<keyword evidence="4" id="KW-0862">Zinc</keyword>
<feature type="domain" description="C2H2-type" evidence="7">
    <location>
        <begin position="708"/>
        <end position="735"/>
    </location>
</feature>
<evidence type="ECO:0000313" key="9">
    <source>
        <dbReference type="Proteomes" id="UP000019118"/>
    </source>
</evidence>
<feature type="compositionally biased region" description="Basic and acidic residues" evidence="6">
    <location>
        <begin position="419"/>
        <end position="430"/>
    </location>
</feature>
<evidence type="ECO:0000313" key="8">
    <source>
        <dbReference type="EnsemblMetazoa" id="XP_019755256.1"/>
    </source>
</evidence>
<reference evidence="8" key="2">
    <citation type="submission" date="2024-08" db="UniProtKB">
        <authorList>
            <consortium name="EnsemblMetazoa"/>
        </authorList>
    </citation>
    <scope>IDENTIFICATION</scope>
</reference>
<reference evidence="9" key="1">
    <citation type="journal article" date="2013" name="Genome Biol.">
        <title>Draft genome of the mountain pine beetle, Dendroctonus ponderosae Hopkins, a major forest pest.</title>
        <authorList>
            <person name="Keeling C.I."/>
            <person name="Yuen M.M."/>
            <person name="Liao N.Y."/>
            <person name="Docking T.R."/>
            <person name="Chan S.K."/>
            <person name="Taylor G.A."/>
            <person name="Palmquist D.L."/>
            <person name="Jackman S.D."/>
            <person name="Nguyen A."/>
            <person name="Li M."/>
            <person name="Henderson H."/>
            <person name="Janes J.K."/>
            <person name="Zhao Y."/>
            <person name="Pandoh P."/>
            <person name="Moore R."/>
            <person name="Sperling F.A."/>
            <person name="Huber D.P."/>
            <person name="Birol I."/>
            <person name="Jones S.J."/>
            <person name="Bohlmann J."/>
        </authorList>
    </citation>
    <scope>NUCLEOTIDE SEQUENCE</scope>
</reference>
<feature type="domain" description="C2H2-type" evidence="7">
    <location>
        <begin position="589"/>
        <end position="611"/>
    </location>
</feature>
<evidence type="ECO:0000259" key="7">
    <source>
        <dbReference type="PROSITE" id="PS50157"/>
    </source>
</evidence>
<evidence type="ECO:0000256" key="6">
    <source>
        <dbReference type="SAM" id="MobiDB-lite"/>
    </source>
</evidence>
<dbReference type="PANTHER" id="PTHR24403">
    <property type="entry name" value="ZINC FINGER PROTEIN"/>
    <property type="match status" value="1"/>
</dbReference>
<feature type="domain" description="C2H2-type" evidence="7">
    <location>
        <begin position="498"/>
        <end position="527"/>
    </location>
</feature>
<dbReference type="GO" id="GO:0045944">
    <property type="term" value="P:positive regulation of transcription by RNA polymerase II"/>
    <property type="evidence" value="ECO:0007669"/>
    <property type="project" value="TreeGrafter"/>
</dbReference>
<dbReference type="GO" id="GO:0005634">
    <property type="term" value="C:nucleus"/>
    <property type="evidence" value="ECO:0007669"/>
    <property type="project" value="TreeGrafter"/>
</dbReference>
<evidence type="ECO:0000256" key="4">
    <source>
        <dbReference type="ARBA" id="ARBA00022833"/>
    </source>
</evidence>
<evidence type="ECO:0000256" key="2">
    <source>
        <dbReference type="ARBA" id="ARBA00022737"/>
    </source>
</evidence>
<feature type="region of interest" description="Disordered" evidence="6">
    <location>
        <begin position="411"/>
        <end position="437"/>
    </location>
</feature>
<proteinExistence type="predicted"/>
<keyword evidence="9" id="KW-1185">Reference proteome</keyword>
<dbReference type="Gene3D" id="3.30.160.60">
    <property type="entry name" value="Classic Zinc Finger"/>
    <property type="match status" value="8"/>
</dbReference>
<protein>
    <recommendedName>
        <fullName evidence="7">C2H2-type domain-containing protein</fullName>
    </recommendedName>
</protein>
<dbReference type="InterPro" id="IPR050688">
    <property type="entry name" value="Zinc_finger/UBP_domain"/>
</dbReference>
<keyword evidence="1" id="KW-0479">Metal-binding</keyword>
<dbReference type="KEGG" id="dpa:109534124"/>
<feature type="region of interest" description="Disordered" evidence="6">
    <location>
        <begin position="470"/>
        <end position="491"/>
    </location>
</feature>
<dbReference type="SMART" id="SM00355">
    <property type="entry name" value="ZnF_C2H2"/>
    <property type="match status" value="21"/>
</dbReference>
<dbReference type="SUPFAM" id="SSF57667">
    <property type="entry name" value="beta-beta-alpha zinc fingers"/>
    <property type="match status" value="3"/>
</dbReference>
<dbReference type="PROSITE" id="PS50157">
    <property type="entry name" value="ZINC_FINGER_C2H2_2"/>
    <property type="match status" value="8"/>
</dbReference>
<evidence type="ECO:0000256" key="1">
    <source>
        <dbReference type="ARBA" id="ARBA00022723"/>
    </source>
</evidence>
<feature type="compositionally biased region" description="Basic and acidic residues" evidence="6">
    <location>
        <begin position="470"/>
        <end position="487"/>
    </location>
</feature>
<evidence type="ECO:0000256" key="5">
    <source>
        <dbReference type="PROSITE-ProRule" id="PRU00042"/>
    </source>
</evidence>
<dbReference type="InterPro" id="IPR036236">
    <property type="entry name" value="Znf_C2H2_sf"/>
</dbReference>
<feature type="domain" description="C2H2-type" evidence="7">
    <location>
        <begin position="249"/>
        <end position="276"/>
    </location>
</feature>
<dbReference type="Proteomes" id="UP000019118">
    <property type="component" value="Unassembled WGS sequence"/>
</dbReference>
<keyword evidence="2" id="KW-0677">Repeat</keyword>
<organism evidence="8 9">
    <name type="scientific">Dendroctonus ponderosae</name>
    <name type="common">Mountain pine beetle</name>
    <dbReference type="NCBI Taxonomy" id="77166"/>
    <lineage>
        <taxon>Eukaryota</taxon>
        <taxon>Metazoa</taxon>
        <taxon>Ecdysozoa</taxon>
        <taxon>Arthropoda</taxon>
        <taxon>Hexapoda</taxon>
        <taxon>Insecta</taxon>
        <taxon>Pterygota</taxon>
        <taxon>Neoptera</taxon>
        <taxon>Endopterygota</taxon>
        <taxon>Coleoptera</taxon>
        <taxon>Polyphaga</taxon>
        <taxon>Cucujiformia</taxon>
        <taxon>Curculionidae</taxon>
        <taxon>Scolytinae</taxon>
        <taxon>Dendroctonus</taxon>
    </lineage>
</organism>
<accession>A0AAR5P3U9</accession>
<dbReference type="PANTHER" id="PTHR24403:SF67">
    <property type="entry name" value="FI01116P-RELATED"/>
    <property type="match status" value="1"/>
</dbReference>
<dbReference type="GO" id="GO:0008270">
    <property type="term" value="F:zinc ion binding"/>
    <property type="evidence" value="ECO:0007669"/>
    <property type="project" value="UniProtKB-KW"/>
</dbReference>
<dbReference type="EnsemblMetazoa" id="XM_019899697.1">
    <property type="protein sequence ID" value="XP_019755256.1"/>
    <property type="gene ID" value="LOC109534124"/>
</dbReference>
<keyword evidence="3 5" id="KW-0863">Zinc-finger</keyword>
<feature type="domain" description="C2H2-type" evidence="7">
    <location>
        <begin position="207"/>
        <end position="234"/>
    </location>
</feature>
<sequence>MSDNECPTDGHRQLPVETYKCSQCNFYTNHEYYLQQHNLTHGLQALMEHHKKNTQEYIPHSHQEPYIKIQAMASKVFHCLQCTYQTDQEALYKQHVLSHSTQFAVGSYPPIQAYIGTEDNYMKPHTGLMLPASEPFAPQPYECSQETDAKQHNTDGFDSASIKGSGLNTPTTEFFKCPTSFCTYETQNEQNWKQHNVSHDQACSEVFKCLTCDFGTTQEESIKQHIKDHKLEEANQTENSPITNVHEVFRCNNCDYETNLKAFLKRHMQIHTIKAEVKDEIAEKYQCSQCNFETEHEKFLERHERSHQAIKRLKCKKCKFETLYRKMYCMHLEAHKSKKPIVKKAKADKTTVKCGECSFETSSREQLDIHKKIRHVKKDDITSSLFNCTFCKYQTNWEPCLKRHIEREHPTRKKVKVKKEKEKLEVKVEQDPEPPPPPSDVFRCYDCDFTSKSKQYLILHLKRSHIKAEKLDKPKSKAKIDKSKGKSDVSGGRPGKLYDCKFRNCTFQTSIKSNYVYHLRKHQSQNPQRIMFHFCDLCDFIAKTEDNLTEHKKRMHQNHLSQVYKCNQCDFKTVFKHSLKTHSIKHKRYSCNVCDEELESAFALVKHRRSHQVNLKNGFYLCDVCGFQSKNDRSLKMHKKTHNPEFKCPDCPFQTHSKVNFQNHCVNHRSADEVTMFPCPHCSYQSRLKRNLAWHMKRHVDPSKAKIFKCPSCDYQTFTNAQLKSHLMVHKSKEEVIMLKCDFCTFETKRKSNMVQHRLRHLKDSPDVPLLSCPDCNYTTVAKRHLNKHRKTHNVNPDKMFQCTYCPYKIHRKIYLMRHMENHKTVETFGNDQWQRYTFPPQSQMTITGVTVVPNFGQNMGHNLM</sequence>
<dbReference type="AlphaFoldDB" id="A0AAR5P3U9"/>
<dbReference type="Gene3D" id="4.10.80.120">
    <property type="match status" value="1"/>
</dbReference>
<name>A0AAR5P3U9_DENPD</name>
<evidence type="ECO:0000256" key="3">
    <source>
        <dbReference type="ARBA" id="ARBA00022771"/>
    </source>
</evidence>
<feature type="domain" description="C2H2-type" evidence="7">
    <location>
        <begin position="620"/>
        <end position="647"/>
    </location>
</feature>
<dbReference type="InterPro" id="IPR013087">
    <property type="entry name" value="Znf_C2H2_type"/>
</dbReference>
<dbReference type="PROSITE" id="PS00028">
    <property type="entry name" value="ZINC_FINGER_C2H2_1"/>
    <property type="match status" value="2"/>
</dbReference>
<feature type="domain" description="C2H2-type" evidence="7">
    <location>
        <begin position="285"/>
        <end position="312"/>
    </location>
</feature>
<dbReference type="GeneID" id="109534124"/>
<feature type="domain" description="C2H2-type" evidence="7">
    <location>
        <begin position="771"/>
        <end position="798"/>
    </location>
</feature>